<evidence type="ECO:0000256" key="1">
    <source>
        <dbReference type="ARBA" id="ARBA00022649"/>
    </source>
</evidence>
<dbReference type="InterPro" id="IPR007712">
    <property type="entry name" value="RelE/ParE_toxin"/>
</dbReference>
<accession>A0A1H2Y7K1</accession>
<dbReference type="Proteomes" id="UP000198669">
    <property type="component" value="Unassembled WGS sequence"/>
</dbReference>
<dbReference type="EMBL" id="FNMU01000008">
    <property type="protein sequence ID" value="SDX00634.1"/>
    <property type="molecule type" value="Genomic_DNA"/>
</dbReference>
<reference evidence="2 3" key="1">
    <citation type="submission" date="2016-10" db="EMBL/GenBank/DDBJ databases">
        <authorList>
            <person name="de Groot N.N."/>
        </authorList>
    </citation>
    <scope>NUCLEOTIDE SEQUENCE [LARGE SCALE GENOMIC DNA]</scope>
    <source>
        <strain evidence="2 3">Z-7982</strain>
    </source>
</reference>
<organism evidence="2 3">
    <name type="scientific">Methanohalophilus halophilus</name>
    <dbReference type="NCBI Taxonomy" id="2177"/>
    <lineage>
        <taxon>Archaea</taxon>
        <taxon>Methanobacteriati</taxon>
        <taxon>Methanobacteriota</taxon>
        <taxon>Stenosarchaea group</taxon>
        <taxon>Methanomicrobia</taxon>
        <taxon>Methanosarcinales</taxon>
        <taxon>Methanosarcinaceae</taxon>
        <taxon>Methanohalophilus</taxon>
    </lineage>
</organism>
<sequence length="93" mass="10604">MSMKYDVLILPNLFDGVSPKLKDNLKKEIKGLSNPFPGDGPGDKKEIKGTSDVAYRLRVGNYRVFYRINSNEHVVYVFDVLTAEQAHKKYGRL</sequence>
<dbReference type="PANTHER" id="PTHR38813:SF1">
    <property type="entry name" value="TOXIN RELE1-RELATED"/>
    <property type="match status" value="1"/>
</dbReference>
<gene>
    <name evidence="2" type="ORF">SAMN04515625_2044</name>
</gene>
<keyword evidence="2" id="KW-0255">Endonuclease</keyword>
<keyword evidence="2" id="KW-0540">Nuclease</keyword>
<evidence type="ECO:0000313" key="3">
    <source>
        <dbReference type="Proteomes" id="UP000198669"/>
    </source>
</evidence>
<protein>
    <submittedName>
        <fullName evidence="2">mRNA-degrading endonuclease RelE, toxin component of the RelBE toxin-antitoxin system</fullName>
    </submittedName>
</protein>
<keyword evidence="2" id="KW-0378">Hydrolase</keyword>
<evidence type="ECO:0000313" key="2">
    <source>
        <dbReference type="EMBL" id="SDX00634.1"/>
    </source>
</evidence>
<dbReference type="SUPFAM" id="SSF143011">
    <property type="entry name" value="RelE-like"/>
    <property type="match status" value="1"/>
</dbReference>
<dbReference type="AlphaFoldDB" id="A0A1H2Y7K1"/>
<dbReference type="InterPro" id="IPR035093">
    <property type="entry name" value="RelE/ParE_toxin_dom_sf"/>
</dbReference>
<name>A0A1H2Y7K1_9EURY</name>
<dbReference type="Gene3D" id="3.30.2310.20">
    <property type="entry name" value="RelE-like"/>
    <property type="match status" value="1"/>
</dbReference>
<dbReference type="InterPro" id="IPR052747">
    <property type="entry name" value="TA_system_RelE_toxin"/>
</dbReference>
<dbReference type="Pfam" id="PF05016">
    <property type="entry name" value="ParE_toxin"/>
    <property type="match status" value="1"/>
</dbReference>
<proteinExistence type="predicted"/>
<dbReference type="GO" id="GO:0004519">
    <property type="term" value="F:endonuclease activity"/>
    <property type="evidence" value="ECO:0007669"/>
    <property type="project" value="UniProtKB-KW"/>
</dbReference>
<dbReference type="PANTHER" id="PTHR38813">
    <property type="match status" value="1"/>
</dbReference>
<keyword evidence="1" id="KW-1277">Toxin-antitoxin system</keyword>